<dbReference type="OrthoDB" id="9805408at2"/>
<feature type="binding site" evidence="8">
    <location>
        <begin position="78"/>
        <end position="79"/>
    </location>
    <ligand>
        <name>substrate</name>
    </ligand>
</feature>
<evidence type="ECO:0000256" key="5">
    <source>
        <dbReference type="ARBA" id="ARBA00023154"/>
    </source>
</evidence>
<evidence type="ECO:0000256" key="8">
    <source>
        <dbReference type="HAMAP-Rule" id="MF_00197"/>
    </source>
</evidence>
<organism evidence="10 11">
    <name type="scientific">Neobacillus massiliamazoniensis</name>
    <dbReference type="NCBI Taxonomy" id="1499688"/>
    <lineage>
        <taxon>Bacteria</taxon>
        <taxon>Bacillati</taxon>
        <taxon>Bacillota</taxon>
        <taxon>Bacilli</taxon>
        <taxon>Bacillales</taxon>
        <taxon>Bacillaceae</taxon>
        <taxon>Neobacillus</taxon>
    </lineage>
</organism>
<dbReference type="Gene3D" id="3.10.310.10">
    <property type="entry name" value="Diaminopimelate Epimerase, Chain A, domain 1"/>
    <property type="match status" value="2"/>
</dbReference>
<comment type="subcellular location">
    <subcellularLocation>
        <location evidence="8">Cytoplasm</location>
    </subcellularLocation>
</comment>
<dbReference type="PANTHER" id="PTHR31689">
    <property type="entry name" value="DIAMINOPIMELATE EPIMERASE, CHLOROPLASTIC"/>
    <property type="match status" value="1"/>
</dbReference>
<feature type="binding site" evidence="8">
    <location>
        <position position="13"/>
    </location>
    <ligand>
        <name>substrate</name>
    </ligand>
</feature>
<accession>A0A0U1P0M4</accession>
<comment type="similarity">
    <text evidence="2 8">Belongs to the diaminopimelate epimerase family.</text>
</comment>
<dbReference type="NCBIfam" id="TIGR00652">
    <property type="entry name" value="DapF"/>
    <property type="match status" value="1"/>
</dbReference>
<dbReference type="GO" id="GO:0009089">
    <property type="term" value="P:lysine biosynthetic process via diaminopimelate"/>
    <property type="evidence" value="ECO:0007669"/>
    <property type="project" value="UniProtKB-UniRule"/>
</dbReference>
<proteinExistence type="inferred from homology"/>
<evidence type="ECO:0000256" key="2">
    <source>
        <dbReference type="ARBA" id="ARBA00010219"/>
    </source>
</evidence>
<protein>
    <recommendedName>
        <fullName evidence="3 8">Diaminopimelate epimerase</fullName>
        <shortName evidence="8">DAP epimerase</shortName>
        <ecNumber evidence="3 8">5.1.1.7</ecNumber>
    </recommendedName>
    <alternativeName>
        <fullName evidence="8">PLP-independent amino acid racemase</fullName>
    </alternativeName>
</protein>
<sequence>MQIDLIKGHGSGNDFLIIDEISHDYSFTENQRAELARLLCNRETELGADGILFVMKSDLAEGRMRVFNADGSEASMCGNGLRLVARTICEKYKLETAVIETMKADLKVGKKVELSPNVETYQVEISPVLFELEKLPLRINKPELINEKLPELSAEFLFTALAVPNPHLISLIESDILQTDTQKIISEKVNGPNDLFPDGVNVSFVKVMNRGNIYVRTFERGVGFTNACGTAMSASSLVTCLNGFNDFEKIIQVYNNGGMVQCVVHESAGVYTMDLIGNATYLYEAQVKVNLKNGSFTLLAKKDFQEQPAYEKLQEKSKEYLTDALQV</sequence>
<name>A0A0U1P0M4_9BACI</name>
<evidence type="ECO:0000256" key="3">
    <source>
        <dbReference type="ARBA" id="ARBA00013080"/>
    </source>
</evidence>
<dbReference type="Proteomes" id="UP000199087">
    <property type="component" value="Unassembled WGS sequence"/>
</dbReference>
<dbReference type="SUPFAM" id="SSF54506">
    <property type="entry name" value="Diaminopimelate epimerase-like"/>
    <property type="match status" value="2"/>
</dbReference>
<evidence type="ECO:0000313" key="11">
    <source>
        <dbReference type="Proteomes" id="UP000199087"/>
    </source>
</evidence>
<dbReference type="EMBL" id="CVRB01000004">
    <property type="protein sequence ID" value="CRK83771.1"/>
    <property type="molecule type" value="Genomic_DNA"/>
</dbReference>
<dbReference type="AlphaFoldDB" id="A0A0U1P0M4"/>
<keyword evidence="11" id="KW-1185">Reference proteome</keyword>
<dbReference type="UniPathway" id="UPA00034">
    <property type="reaction ID" value="UER00025"/>
</dbReference>
<evidence type="ECO:0000256" key="1">
    <source>
        <dbReference type="ARBA" id="ARBA00005196"/>
    </source>
</evidence>
<evidence type="ECO:0000313" key="10">
    <source>
        <dbReference type="EMBL" id="CRK83771.1"/>
    </source>
</evidence>
<dbReference type="PANTHER" id="PTHR31689:SF0">
    <property type="entry name" value="DIAMINOPIMELATE EPIMERASE"/>
    <property type="match status" value="1"/>
</dbReference>
<dbReference type="InterPro" id="IPR018510">
    <property type="entry name" value="DAP_epimerase_AS"/>
</dbReference>
<keyword evidence="8" id="KW-0963">Cytoplasm</keyword>
<evidence type="ECO:0000256" key="4">
    <source>
        <dbReference type="ARBA" id="ARBA00022605"/>
    </source>
</evidence>
<comment type="function">
    <text evidence="8">Catalyzes the stereoinversion of LL-2,6-diaminopimelate (L,L-DAP) to meso-diaminopimelate (meso-DAP), a precursor of L-lysine and an essential component of the bacterial peptidoglycan.</text>
</comment>
<keyword evidence="5 8" id="KW-0457">Lysine biosynthesis</keyword>
<dbReference type="GO" id="GO:0008837">
    <property type="term" value="F:diaminopimelate epimerase activity"/>
    <property type="evidence" value="ECO:0007669"/>
    <property type="project" value="UniProtKB-UniRule"/>
</dbReference>
<feature type="active site" evidence="9">
    <location>
        <position position="77"/>
    </location>
</feature>
<comment type="pathway">
    <text evidence="1 8">Amino-acid biosynthesis; L-lysine biosynthesis via DAP pathway; DL-2,6-diaminopimelate from LL-2,6-diaminopimelate: step 1/1.</text>
</comment>
<evidence type="ECO:0000256" key="9">
    <source>
        <dbReference type="PROSITE-ProRule" id="PRU10125"/>
    </source>
</evidence>
<feature type="site" description="Could be important to modulate the pK values of the two catalytic cysteine residues" evidence="8">
    <location>
        <position position="219"/>
    </location>
</feature>
<gene>
    <name evidence="8" type="primary">dapF</name>
    <name evidence="10" type="ORF">BN000_03765</name>
</gene>
<dbReference type="HAMAP" id="MF_00197">
    <property type="entry name" value="DAP_epimerase"/>
    <property type="match status" value="1"/>
</dbReference>
<feature type="binding site" evidence="8">
    <location>
        <position position="165"/>
    </location>
    <ligand>
        <name>substrate</name>
    </ligand>
</feature>
<dbReference type="EC" id="5.1.1.7" evidence="3 8"/>
<feature type="binding site" evidence="8">
    <location>
        <position position="68"/>
    </location>
    <ligand>
        <name>substrate</name>
    </ligand>
</feature>
<feature type="active site" description="Proton donor" evidence="8">
    <location>
        <position position="77"/>
    </location>
</feature>
<dbReference type="InterPro" id="IPR001653">
    <property type="entry name" value="DAP_epimerase_DapF"/>
</dbReference>
<comment type="subunit">
    <text evidence="8">Homodimer.</text>
</comment>
<comment type="caution">
    <text evidence="8">Lacks conserved residue(s) required for the propagation of feature annotation.</text>
</comment>
<dbReference type="GO" id="GO:0005829">
    <property type="term" value="C:cytosol"/>
    <property type="evidence" value="ECO:0007669"/>
    <property type="project" value="TreeGrafter"/>
</dbReference>
<dbReference type="RefSeq" id="WP_090636811.1">
    <property type="nucleotide sequence ID" value="NZ_CVRB01000004.1"/>
</dbReference>
<feature type="site" description="Could be important to modulate the pK values of the two catalytic cysteine residues" evidence="8">
    <location>
        <position position="167"/>
    </location>
</feature>
<evidence type="ECO:0000256" key="7">
    <source>
        <dbReference type="ARBA" id="ARBA00051712"/>
    </source>
</evidence>
<feature type="binding site" evidence="8">
    <location>
        <begin position="219"/>
        <end position="220"/>
    </location>
    <ligand>
        <name>substrate</name>
    </ligand>
</feature>
<reference evidence="11" key="1">
    <citation type="submission" date="2015-05" db="EMBL/GenBank/DDBJ databases">
        <authorList>
            <person name="Urmite Genomes"/>
        </authorList>
    </citation>
    <scope>NUCLEOTIDE SEQUENCE [LARGE SCALE GENOMIC DNA]</scope>
    <source>
        <strain evidence="11">LF1</strain>
    </source>
</reference>
<evidence type="ECO:0000256" key="6">
    <source>
        <dbReference type="ARBA" id="ARBA00023235"/>
    </source>
</evidence>
<feature type="active site" description="Proton acceptor" evidence="8">
    <location>
        <position position="228"/>
    </location>
</feature>
<keyword evidence="4 8" id="KW-0028">Amino-acid biosynthesis</keyword>
<dbReference type="STRING" id="1499688.BN000_03765"/>
<feature type="binding site" evidence="8">
    <location>
        <position position="201"/>
    </location>
    <ligand>
        <name>substrate</name>
    </ligand>
</feature>
<comment type="catalytic activity">
    <reaction evidence="7 8">
        <text>(2S,6S)-2,6-diaminopimelate = meso-2,6-diaminopimelate</text>
        <dbReference type="Rhea" id="RHEA:15393"/>
        <dbReference type="ChEBI" id="CHEBI:57609"/>
        <dbReference type="ChEBI" id="CHEBI:57791"/>
        <dbReference type="EC" id="5.1.1.7"/>
    </reaction>
</comment>
<dbReference type="PROSITE" id="PS01326">
    <property type="entry name" value="DAP_EPIMERASE"/>
    <property type="match status" value="1"/>
</dbReference>
<keyword evidence="6 8" id="KW-0413">Isomerase</keyword>
<feature type="binding site" evidence="8">
    <location>
        <begin position="229"/>
        <end position="230"/>
    </location>
    <ligand>
        <name>substrate</name>
    </ligand>
</feature>
<dbReference type="Pfam" id="PF01678">
    <property type="entry name" value="DAP_epimerase"/>
    <property type="match status" value="2"/>
</dbReference>